<reference evidence="2 3" key="1">
    <citation type="submission" date="2021-05" db="EMBL/GenBank/DDBJ databases">
        <title>Genome Assembly of Synthetic Allotetraploid Brassica napus Reveals Homoeologous Exchanges between Subgenomes.</title>
        <authorList>
            <person name="Davis J.T."/>
        </authorList>
    </citation>
    <scope>NUCLEOTIDE SEQUENCE [LARGE SCALE GENOMIC DNA]</scope>
    <source>
        <strain evidence="3">cv. Da-Ae</strain>
        <tissue evidence="2">Seedling</tissue>
    </source>
</reference>
<sequence>MIHLTLIKMVMIAESALTKRLWRVNTRVTMKVALAALTLTVIVERREEESGRKRRDLMLVNLNLGMRKQLLHKKKTNHVKQNGKTNVDDVETNHLKNKYRVASSGKKAARASDENKRS</sequence>
<keyword evidence="3" id="KW-1185">Reference proteome</keyword>
<comment type="caution">
    <text evidence="2">The sequence shown here is derived from an EMBL/GenBank/DDBJ whole genome shotgun (WGS) entry which is preliminary data.</text>
</comment>
<proteinExistence type="predicted"/>
<dbReference type="EMBL" id="JAGKQM010000012">
    <property type="protein sequence ID" value="KAH0898040.1"/>
    <property type="molecule type" value="Genomic_DNA"/>
</dbReference>
<organism evidence="2 3">
    <name type="scientific">Brassica napus</name>
    <name type="common">Rape</name>
    <dbReference type="NCBI Taxonomy" id="3708"/>
    <lineage>
        <taxon>Eukaryota</taxon>
        <taxon>Viridiplantae</taxon>
        <taxon>Streptophyta</taxon>
        <taxon>Embryophyta</taxon>
        <taxon>Tracheophyta</taxon>
        <taxon>Spermatophyta</taxon>
        <taxon>Magnoliopsida</taxon>
        <taxon>eudicotyledons</taxon>
        <taxon>Gunneridae</taxon>
        <taxon>Pentapetalae</taxon>
        <taxon>rosids</taxon>
        <taxon>malvids</taxon>
        <taxon>Brassicales</taxon>
        <taxon>Brassicaceae</taxon>
        <taxon>Brassiceae</taxon>
        <taxon>Brassica</taxon>
    </lineage>
</organism>
<feature type="region of interest" description="Disordered" evidence="1">
    <location>
        <begin position="76"/>
        <end position="118"/>
    </location>
</feature>
<gene>
    <name evidence="2" type="ORF">HID58_047608</name>
</gene>
<evidence type="ECO:0008006" key="4">
    <source>
        <dbReference type="Google" id="ProtNLM"/>
    </source>
</evidence>
<protein>
    <recommendedName>
        <fullName evidence="4">Secreted protein</fullName>
    </recommendedName>
</protein>
<evidence type="ECO:0000313" key="2">
    <source>
        <dbReference type="EMBL" id="KAH0898040.1"/>
    </source>
</evidence>
<evidence type="ECO:0000313" key="3">
    <source>
        <dbReference type="Proteomes" id="UP000824890"/>
    </source>
</evidence>
<evidence type="ECO:0000256" key="1">
    <source>
        <dbReference type="SAM" id="MobiDB-lite"/>
    </source>
</evidence>
<accession>A0ABQ8AZR6</accession>
<dbReference type="Proteomes" id="UP000824890">
    <property type="component" value="Unassembled WGS sequence"/>
</dbReference>
<name>A0ABQ8AZR6_BRANA</name>